<evidence type="ECO:0000313" key="2">
    <source>
        <dbReference type="EMBL" id="EFA78970.1"/>
    </source>
</evidence>
<keyword evidence="3" id="KW-1185">Reference proteome</keyword>
<dbReference type="GeneID" id="31363918"/>
<reference evidence="2 3" key="1">
    <citation type="journal article" date="2011" name="Genome Res.">
        <title>Phylogeny-wide analysis of social amoeba genomes highlights ancient origins for complex intercellular communication.</title>
        <authorList>
            <person name="Heidel A.J."/>
            <person name="Lawal H.M."/>
            <person name="Felder M."/>
            <person name="Schilde C."/>
            <person name="Helps N.R."/>
            <person name="Tunggal B."/>
            <person name="Rivero F."/>
            <person name="John U."/>
            <person name="Schleicher M."/>
            <person name="Eichinger L."/>
            <person name="Platzer M."/>
            <person name="Noegel A.A."/>
            <person name="Schaap P."/>
            <person name="Gloeckner G."/>
        </authorList>
    </citation>
    <scope>NUCLEOTIDE SEQUENCE [LARGE SCALE GENOMIC DNA]</scope>
    <source>
        <strain evidence="3">ATCC 26659 / Pp 5 / PN500</strain>
    </source>
</reference>
<feature type="region of interest" description="Disordered" evidence="1">
    <location>
        <begin position="1"/>
        <end position="27"/>
    </location>
</feature>
<evidence type="ECO:0000256" key="1">
    <source>
        <dbReference type="SAM" id="MobiDB-lite"/>
    </source>
</evidence>
<dbReference type="InParanoid" id="D3BI70"/>
<proteinExistence type="predicted"/>
<protein>
    <submittedName>
        <fullName evidence="2">Uncharacterized protein</fullName>
    </submittedName>
</protein>
<gene>
    <name evidence="2" type="ORF">PPL_08438</name>
</gene>
<sequence length="40" mass="4716">MEISNSILGKRSYHETTSVEEEQKNEEQQLIKVEDIDFCD</sequence>
<dbReference type="RefSeq" id="XP_020431094.1">
    <property type="nucleotide sequence ID" value="XM_020579255.1"/>
</dbReference>
<organism evidence="2 3">
    <name type="scientific">Heterostelium pallidum (strain ATCC 26659 / Pp 5 / PN500)</name>
    <name type="common">Cellular slime mold</name>
    <name type="synonym">Polysphondylium pallidum</name>
    <dbReference type="NCBI Taxonomy" id="670386"/>
    <lineage>
        <taxon>Eukaryota</taxon>
        <taxon>Amoebozoa</taxon>
        <taxon>Evosea</taxon>
        <taxon>Eumycetozoa</taxon>
        <taxon>Dictyostelia</taxon>
        <taxon>Acytosteliales</taxon>
        <taxon>Acytosteliaceae</taxon>
        <taxon>Heterostelium</taxon>
    </lineage>
</organism>
<dbReference type="EMBL" id="ADBJ01000037">
    <property type="protein sequence ID" value="EFA78970.1"/>
    <property type="molecule type" value="Genomic_DNA"/>
</dbReference>
<dbReference type="Proteomes" id="UP000001396">
    <property type="component" value="Unassembled WGS sequence"/>
</dbReference>
<accession>D3BI70</accession>
<comment type="caution">
    <text evidence="2">The sequence shown here is derived from an EMBL/GenBank/DDBJ whole genome shotgun (WGS) entry which is preliminary data.</text>
</comment>
<name>D3BI70_HETP5</name>
<dbReference type="AlphaFoldDB" id="D3BI70"/>
<evidence type="ECO:0000313" key="3">
    <source>
        <dbReference type="Proteomes" id="UP000001396"/>
    </source>
</evidence>